<evidence type="ECO:0000259" key="2">
    <source>
        <dbReference type="Pfam" id="PF07589"/>
    </source>
</evidence>
<feature type="signal peptide" evidence="1">
    <location>
        <begin position="1"/>
        <end position="22"/>
    </location>
</feature>
<dbReference type="EMBL" id="WWCK01000010">
    <property type="protein sequence ID" value="MYM70440.1"/>
    <property type="molecule type" value="Genomic_DNA"/>
</dbReference>
<proteinExistence type="predicted"/>
<feature type="chain" id="PRO_5031131537" evidence="1">
    <location>
        <begin position="23"/>
        <end position="188"/>
    </location>
</feature>
<name>A0A7X4GVH0_9BURK</name>
<feature type="domain" description="Ice-binding protein C-terminal" evidence="2">
    <location>
        <begin position="161"/>
        <end position="185"/>
    </location>
</feature>
<sequence length="188" mass="19661">MNTILRRIACAAALLAAGAANATTYNFSYTFSYNSLFGNDVVTGSFDGTANGNLITNLSNVKVYRKGVAFDGGNDLKIFSWNENINAVSGGAVASFDGLANNFLFSSSSSTPGGGWYNGETYGMYSYSPGWDPSKAYVQGGGGYARADTTNYSAARWSVTAVPEPATYAMLLGGLGLVGVAARRRKAV</sequence>
<evidence type="ECO:0000313" key="3">
    <source>
        <dbReference type="EMBL" id="MYM70440.1"/>
    </source>
</evidence>
<dbReference type="RefSeq" id="WP_161016944.1">
    <property type="nucleotide sequence ID" value="NZ_WWCK01000010.1"/>
</dbReference>
<dbReference type="NCBIfam" id="TIGR02595">
    <property type="entry name" value="PEP_CTERM"/>
    <property type="match status" value="1"/>
</dbReference>
<keyword evidence="1" id="KW-0732">Signal</keyword>
<accession>A0A7X4GVH0</accession>
<keyword evidence="4" id="KW-1185">Reference proteome</keyword>
<gene>
    <name evidence="3" type="ORF">GTP45_27060</name>
</gene>
<dbReference type="Proteomes" id="UP000450012">
    <property type="component" value="Unassembled WGS sequence"/>
</dbReference>
<dbReference type="NCBIfam" id="NF035944">
    <property type="entry name" value="PEPxxWA-CTERM"/>
    <property type="match status" value="1"/>
</dbReference>
<reference evidence="3 4" key="1">
    <citation type="submission" date="2019-12" db="EMBL/GenBank/DDBJ databases">
        <title>Novel species isolated from a subtropical stream in China.</title>
        <authorList>
            <person name="Lu H."/>
        </authorList>
    </citation>
    <scope>NUCLEOTIDE SEQUENCE [LARGE SCALE GENOMIC DNA]</scope>
    <source>
        <strain evidence="3 4">FT55W</strain>
    </source>
</reference>
<comment type="caution">
    <text evidence="3">The sequence shown here is derived from an EMBL/GenBank/DDBJ whole genome shotgun (WGS) entry which is preliminary data.</text>
</comment>
<evidence type="ECO:0000256" key="1">
    <source>
        <dbReference type="SAM" id="SignalP"/>
    </source>
</evidence>
<evidence type="ECO:0000313" key="4">
    <source>
        <dbReference type="Proteomes" id="UP000450012"/>
    </source>
</evidence>
<protein>
    <submittedName>
        <fullName evidence="3">PEPxxWA-CTERM sorting domain-containing protein</fullName>
    </submittedName>
</protein>
<dbReference type="AlphaFoldDB" id="A0A7X4GVH0"/>
<organism evidence="3 4">
    <name type="scientific">Duganella rivi</name>
    <dbReference type="NCBI Taxonomy" id="2666083"/>
    <lineage>
        <taxon>Bacteria</taxon>
        <taxon>Pseudomonadati</taxon>
        <taxon>Pseudomonadota</taxon>
        <taxon>Betaproteobacteria</taxon>
        <taxon>Burkholderiales</taxon>
        <taxon>Oxalobacteraceae</taxon>
        <taxon>Telluria group</taxon>
        <taxon>Duganella</taxon>
    </lineage>
</organism>
<dbReference type="Pfam" id="PF07589">
    <property type="entry name" value="PEP-CTERM"/>
    <property type="match status" value="1"/>
</dbReference>
<dbReference type="InterPro" id="IPR013424">
    <property type="entry name" value="Ice-binding_C"/>
</dbReference>